<feature type="binding site" evidence="7">
    <location>
        <position position="751"/>
    </location>
    <ligand>
        <name>Zn(2+)</name>
        <dbReference type="ChEBI" id="CHEBI:29105"/>
        <label>1</label>
        <note>catalytic</note>
    </ligand>
</feature>
<dbReference type="GO" id="GO:0016020">
    <property type="term" value="C:membrane"/>
    <property type="evidence" value="ECO:0007669"/>
    <property type="project" value="InterPro"/>
</dbReference>
<organism evidence="13 14">
    <name type="scientific">Elysia crispata</name>
    <name type="common">lettuce slug</name>
    <dbReference type="NCBI Taxonomy" id="231223"/>
    <lineage>
        <taxon>Eukaryota</taxon>
        <taxon>Metazoa</taxon>
        <taxon>Spiralia</taxon>
        <taxon>Lophotrochozoa</taxon>
        <taxon>Mollusca</taxon>
        <taxon>Gastropoda</taxon>
        <taxon>Heterobranchia</taxon>
        <taxon>Euthyneura</taxon>
        <taxon>Panpulmonata</taxon>
        <taxon>Sacoglossa</taxon>
        <taxon>Placobranchoidea</taxon>
        <taxon>Plakobranchidae</taxon>
        <taxon>Elysia</taxon>
    </lineage>
</organism>
<evidence type="ECO:0000256" key="4">
    <source>
        <dbReference type="ARBA" id="ARBA00023180"/>
    </source>
</evidence>
<dbReference type="Pfam" id="PF01401">
    <property type="entry name" value="Peptidase_M2"/>
    <property type="match status" value="2"/>
</dbReference>
<feature type="binding site" evidence="9">
    <location>
        <position position="751"/>
    </location>
    <ligand>
        <name>Zn(2+)</name>
        <dbReference type="ChEBI" id="CHEBI:29105"/>
        <label>2</label>
        <note>catalytic</note>
    </ligand>
</feature>
<dbReference type="SUPFAM" id="SSF55486">
    <property type="entry name" value="Metalloproteases ('zincins'), catalytic domain"/>
    <property type="match status" value="2"/>
</dbReference>
<comment type="caution">
    <text evidence="10">Lacks conserved residue(s) required for the propagation of feature annotation.</text>
</comment>
<dbReference type="PRINTS" id="PR00791">
    <property type="entry name" value="PEPDIPTASEA"/>
</dbReference>
<feature type="disulfide bond" evidence="8">
    <location>
        <begin position="888"/>
        <end position="900"/>
    </location>
</feature>
<keyword evidence="11" id="KW-0121">Carboxypeptidase</keyword>
<feature type="active site" description="Proton donor 1" evidence="5">
    <location>
        <position position="863"/>
    </location>
</feature>
<dbReference type="GO" id="GO:0006508">
    <property type="term" value="P:proteolysis"/>
    <property type="evidence" value="ECO:0007669"/>
    <property type="project" value="UniProtKB-KW"/>
</dbReference>
<dbReference type="GO" id="GO:0004180">
    <property type="term" value="F:carboxypeptidase activity"/>
    <property type="evidence" value="ECO:0007669"/>
    <property type="project" value="UniProtKB-KW"/>
</dbReference>
<dbReference type="EMBL" id="JAWDGP010002164">
    <property type="protein sequence ID" value="KAK3785181.1"/>
    <property type="molecule type" value="Genomic_DNA"/>
</dbReference>
<accession>A0AAE1ADD1</accession>
<dbReference type="InterPro" id="IPR001548">
    <property type="entry name" value="Peptidase_M2"/>
</dbReference>
<dbReference type="PANTHER" id="PTHR10514:SF27">
    <property type="entry name" value="ANGIOTENSIN-CONVERTING ENZYME"/>
    <property type="match status" value="1"/>
</dbReference>
<keyword evidence="2" id="KW-0732">Signal</keyword>
<dbReference type="FunFam" id="1.10.1370.30:FF:000005">
    <property type="entry name" value="Angiotensin-converting enzyme"/>
    <property type="match status" value="1"/>
</dbReference>
<feature type="active site" description="Proton acceptor 1" evidence="5">
    <location>
        <position position="724"/>
    </location>
</feature>
<evidence type="ECO:0000256" key="3">
    <source>
        <dbReference type="ARBA" id="ARBA00023157"/>
    </source>
</evidence>
<keyword evidence="7 11" id="KW-0479">Metal-binding</keyword>
<evidence type="ECO:0000256" key="9">
    <source>
        <dbReference type="PIRSR" id="PIRSR601548-8"/>
    </source>
</evidence>
<keyword evidence="7 11" id="KW-0862">Zinc</keyword>
<feature type="active site" description="Proton donor 2" evidence="6">
    <location>
        <position position="863"/>
    </location>
</feature>
<evidence type="ECO:0000256" key="8">
    <source>
        <dbReference type="PIRSR" id="PIRSR601548-4"/>
    </source>
</evidence>
<dbReference type="GO" id="GO:0008237">
    <property type="term" value="F:metallopeptidase activity"/>
    <property type="evidence" value="ECO:0007669"/>
    <property type="project" value="UniProtKB-KW"/>
</dbReference>
<feature type="disulfide bond" evidence="8 10">
    <location>
        <begin position="692"/>
        <end position="710"/>
    </location>
</feature>
<feature type="binding site" evidence="7">
    <location>
        <position position="723"/>
    </location>
    <ligand>
        <name>Zn(2+)</name>
        <dbReference type="ChEBI" id="CHEBI:29105"/>
        <label>1</label>
        <note>catalytic</note>
    </ligand>
</feature>
<evidence type="ECO:0000313" key="14">
    <source>
        <dbReference type="Proteomes" id="UP001283361"/>
    </source>
</evidence>
<comment type="caution">
    <text evidence="13">The sequence shown here is derived from an EMBL/GenBank/DDBJ whole genome shotgun (WGS) entry which is preliminary data.</text>
</comment>
<keyword evidence="11" id="KW-0378">Hydrolase</keyword>
<keyword evidence="11" id="KW-0645">Protease</keyword>
<dbReference type="Gene3D" id="1.10.1370.30">
    <property type="match status" value="1"/>
</dbReference>
<keyword evidence="14" id="KW-1185">Reference proteome</keyword>
<dbReference type="PROSITE" id="PS52011">
    <property type="entry name" value="PEPTIDASE_M2"/>
    <property type="match status" value="1"/>
</dbReference>
<evidence type="ECO:0000256" key="6">
    <source>
        <dbReference type="PIRSR" id="PIRSR601548-11"/>
    </source>
</evidence>
<dbReference type="Proteomes" id="UP001283361">
    <property type="component" value="Unassembled WGS sequence"/>
</dbReference>
<feature type="transmembrane region" description="Helical" evidence="12">
    <location>
        <begin position="6"/>
        <end position="30"/>
    </location>
</feature>
<comment type="cofactor">
    <cofactor evidence="11">
        <name>Zn(2+)</name>
        <dbReference type="ChEBI" id="CHEBI:29105"/>
    </cofactor>
    <text evidence="11">Binds 2 Zn(2+) ions per subunit.</text>
</comment>
<evidence type="ECO:0000256" key="10">
    <source>
        <dbReference type="PROSITE-ProRule" id="PRU01355"/>
    </source>
</evidence>
<dbReference type="AlphaFoldDB" id="A0AAE1ADD1"/>
<feature type="active site" description="Proton acceptor 2" evidence="6">
    <location>
        <position position="724"/>
    </location>
</feature>
<evidence type="ECO:0000256" key="2">
    <source>
        <dbReference type="ARBA" id="ARBA00022729"/>
    </source>
</evidence>
<sequence length="975" mass="113866">MVSTAFSGYILGSVFLTAIGLTSLVTEFTFGSSTHNDNQRKEYGGARQGDSYSNLRSKDSLEATAQFLSDLNFQLRQMKNSLARATWNFQINGSVENKDKLANITEQYNDWYVLQKEEALIYRTNPDLFGDMARQLDMFSLSAVAKSDEMRRRQTNLENTMETLYNIEVEKLSSNKTTTGHHQINLLTVMATSRDPNRLKRVWLDWRNAIGSPIRSIYREYVDVLNFAANDNGFSDYSAYWKQSLFFETPDLDRIVNIVYCLHLLTCPGFSDYSAYWKQSLFPETPDLYRIVNIVYCLHLLTCPGFSDYSAYWKQSLFLETPDLYRIVNIVYCLHLLTLPGFSDYSAYWKQSLFPETPDLYRIVNIVYCLHLLTLPGFSDYWKQSMFPETPDLYRIVNIVYCLHLLTCPGFSDYSAYWKQSLFPETPDLYRIVNIVYCLHLLALPGFSDYSAYWKQSLFPETPDLYRIVNIVYCLHLLTLPGFSDYWKQSMFPETPDLYRIVNIVYCLHLLTLPGFSDYWKQSMFFETPDLYRIVNIVYCLHLLTLPGFSDYSAYWKQSLFPETPDLDRMLDSLWDKVRPLYLQLHAYVRHRLTLRYGRGVVGTDGTIPAHLLGDMWAQHWNHISDILVPYPEVDDTLTIDAELKKRFTTIDMVRLAENFYTSLGFPEMTRQFWRKSHFVKRLEEREGSSACQASAFDLYDAGDYRMKMCAKVSISDLKTIHHEMGHIEYFMAYSNQPTIYRAPPSAAFHESVGDIAQLSLLSENRMQAFGLTPNRSSRVGGNSRWKSKKKRSLNKLMQMALDKLAFLPFSLIVDRWRWQVFQGNITPNSYNRKWWDFRRQYQGIRPPVPRSEQDFDPGAKYHIPAHMPFVSYFVAYIQEFQMYRALCDVSGHSGMLHECDLYGSQEAGQRLRNMLKAGSSRPWQEQLKSLTGSDSVTADAILEYFRPLRFWLERYNIYHDQTIGWDAEIKLDVK</sequence>
<evidence type="ECO:0000256" key="7">
    <source>
        <dbReference type="PIRSR" id="PIRSR601548-3"/>
    </source>
</evidence>
<dbReference type="PANTHER" id="PTHR10514">
    <property type="entry name" value="ANGIOTENSIN-CONVERTING ENZYME"/>
    <property type="match status" value="1"/>
</dbReference>
<feature type="binding site" evidence="9">
    <location>
        <position position="727"/>
    </location>
    <ligand>
        <name>Zn(2+)</name>
        <dbReference type="ChEBI" id="CHEBI:29105"/>
        <label>2</label>
        <note>catalytic</note>
    </ligand>
</feature>
<feature type="binding site" evidence="9">
    <location>
        <position position="723"/>
    </location>
    <ligand>
        <name>Zn(2+)</name>
        <dbReference type="ChEBI" id="CHEBI:29105"/>
        <label>2</label>
        <note>catalytic</note>
    </ligand>
</feature>
<dbReference type="CDD" id="cd06461">
    <property type="entry name" value="M2_ACE"/>
    <property type="match status" value="1"/>
</dbReference>
<proteinExistence type="inferred from homology"/>
<evidence type="ECO:0000256" key="12">
    <source>
        <dbReference type="SAM" id="Phobius"/>
    </source>
</evidence>
<keyword evidence="4 11" id="KW-0325">Glycoprotein</keyword>
<keyword evidence="12" id="KW-0472">Membrane</keyword>
<name>A0AAE1ADD1_9GAST</name>
<keyword evidence="12" id="KW-0812">Transmembrane</keyword>
<evidence type="ECO:0000313" key="13">
    <source>
        <dbReference type="EMBL" id="KAK3785181.1"/>
    </source>
</evidence>
<keyword evidence="12" id="KW-1133">Transmembrane helix</keyword>
<evidence type="ECO:0000256" key="1">
    <source>
        <dbReference type="ARBA" id="ARBA00008139"/>
    </source>
</evidence>
<evidence type="ECO:0000256" key="11">
    <source>
        <dbReference type="RuleBase" id="RU361144"/>
    </source>
</evidence>
<dbReference type="GO" id="GO:0008241">
    <property type="term" value="F:peptidyl-dipeptidase activity"/>
    <property type="evidence" value="ECO:0007669"/>
    <property type="project" value="InterPro"/>
</dbReference>
<comment type="similarity">
    <text evidence="1 10 11">Belongs to the peptidase M2 family.</text>
</comment>
<keyword evidence="11" id="KW-0482">Metalloprotease</keyword>
<dbReference type="GO" id="GO:0046872">
    <property type="term" value="F:metal ion binding"/>
    <property type="evidence" value="ECO:0007669"/>
    <property type="project" value="UniProtKB-KW"/>
</dbReference>
<dbReference type="EC" id="3.4.-.-" evidence="11"/>
<protein>
    <recommendedName>
        <fullName evidence="11">Angiotensin-converting enzyme</fullName>
        <ecNumber evidence="11">3.4.-.-</ecNumber>
    </recommendedName>
</protein>
<gene>
    <name evidence="13" type="ORF">RRG08_008521</name>
</gene>
<feature type="binding site" evidence="7">
    <location>
        <position position="727"/>
    </location>
    <ligand>
        <name>Zn(2+)</name>
        <dbReference type="ChEBI" id="CHEBI:29105"/>
        <label>1</label>
        <note>catalytic</note>
    </ligand>
</feature>
<evidence type="ECO:0000256" key="5">
    <source>
        <dbReference type="PIRSR" id="PIRSR601548-1"/>
    </source>
</evidence>
<keyword evidence="3 8" id="KW-1015">Disulfide bond</keyword>
<reference evidence="13" key="1">
    <citation type="journal article" date="2023" name="G3 (Bethesda)">
        <title>A reference genome for the long-term kleptoplast-retaining sea slug Elysia crispata morphotype clarki.</title>
        <authorList>
            <person name="Eastman K.E."/>
            <person name="Pendleton A.L."/>
            <person name="Shaikh M.A."/>
            <person name="Suttiyut T."/>
            <person name="Ogas R."/>
            <person name="Tomko P."/>
            <person name="Gavelis G."/>
            <person name="Widhalm J.R."/>
            <person name="Wisecaver J.H."/>
        </authorList>
    </citation>
    <scope>NUCLEOTIDE SEQUENCE</scope>
    <source>
        <strain evidence="13">ECLA1</strain>
    </source>
</reference>